<evidence type="ECO:0000256" key="1">
    <source>
        <dbReference type="SAM" id="MobiDB-lite"/>
    </source>
</evidence>
<dbReference type="Proteomes" id="UP001149813">
    <property type="component" value="Unassembled WGS sequence"/>
</dbReference>
<evidence type="ECO:0000313" key="3">
    <source>
        <dbReference type="Proteomes" id="UP001149813"/>
    </source>
</evidence>
<name>A0A9W7XTM2_9FUNG</name>
<gene>
    <name evidence="2" type="ORF">LPJ53_006497</name>
</gene>
<proteinExistence type="predicted"/>
<keyword evidence="3" id="KW-1185">Reference proteome</keyword>
<protein>
    <recommendedName>
        <fullName evidence="4">Retrotransposon gag domain-containing protein</fullName>
    </recommendedName>
</protein>
<comment type="caution">
    <text evidence="2">The sequence shown here is derived from an EMBL/GenBank/DDBJ whole genome shotgun (WGS) entry which is preliminary data.</text>
</comment>
<organism evidence="2 3">
    <name type="scientific">Coemansia erecta</name>
    <dbReference type="NCBI Taxonomy" id="147472"/>
    <lineage>
        <taxon>Eukaryota</taxon>
        <taxon>Fungi</taxon>
        <taxon>Fungi incertae sedis</taxon>
        <taxon>Zoopagomycota</taxon>
        <taxon>Kickxellomycotina</taxon>
        <taxon>Kickxellomycetes</taxon>
        <taxon>Kickxellales</taxon>
        <taxon>Kickxellaceae</taxon>
        <taxon>Coemansia</taxon>
    </lineage>
</organism>
<dbReference type="EMBL" id="JANBOJ010000880">
    <property type="protein sequence ID" value="KAJ1718473.1"/>
    <property type="molecule type" value="Genomic_DNA"/>
</dbReference>
<feature type="non-terminal residue" evidence="2">
    <location>
        <position position="227"/>
    </location>
</feature>
<feature type="region of interest" description="Disordered" evidence="1">
    <location>
        <begin position="187"/>
        <end position="217"/>
    </location>
</feature>
<feature type="compositionally biased region" description="Low complexity" evidence="1">
    <location>
        <begin position="193"/>
        <end position="205"/>
    </location>
</feature>
<accession>A0A9W7XTM2</accession>
<evidence type="ECO:0000313" key="2">
    <source>
        <dbReference type="EMBL" id="KAJ1718473.1"/>
    </source>
</evidence>
<reference evidence="2" key="1">
    <citation type="submission" date="2022-07" db="EMBL/GenBank/DDBJ databases">
        <title>Phylogenomic reconstructions and comparative analyses of Kickxellomycotina fungi.</title>
        <authorList>
            <person name="Reynolds N.K."/>
            <person name="Stajich J.E."/>
            <person name="Barry K."/>
            <person name="Grigoriev I.V."/>
            <person name="Crous P."/>
            <person name="Smith M.E."/>
        </authorList>
    </citation>
    <scope>NUCLEOTIDE SEQUENCE</scope>
    <source>
        <strain evidence="2">NBRC 32514</strain>
    </source>
</reference>
<dbReference type="AlphaFoldDB" id="A0A9W7XTM2"/>
<dbReference type="OrthoDB" id="10347365at2759"/>
<evidence type="ECO:0008006" key="4">
    <source>
        <dbReference type="Google" id="ProtNLM"/>
    </source>
</evidence>
<sequence>MSTTAHINRLSKDATSAEVAVWIDAHDVAITMGKNAYDVILAVDPIIVSDWSNWRQRDPANSPADWNCFKTFMREHHGTRNTTAARAYDFFRMGKNTNCSIEEFNAEFRRLAMALGIQDKDELLKGAYRALVPEDVGHWVAEMPTTSTLEQVLDNTTARVNLHVQRSRASNDMVIGAVDLGGFVSSQTDKSKSASAGNTTNAAAGRRNRKKPKDGFVSMRERVIATG</sequence>